<feature type="compositionally biased region" description="Polar residues" evidence="5">
    <location>
        <begin position="47"/>
        <end position="63"/>
    </location>
</feature>
<dbReference type="GO" id="GO:0005737">
    <property type="term" value="C:cytoplasm"/>
    <property type="evidence" value="ECO:0007669"/>
    <property type="project" value="TreeGrafter"/>
</dbReference>
<keyword evidence="3" id="KW-0866">Nonsense-mediated mRNA decay</keyword>
<dbReference type="GO" id="GO:0000184">
    <property type="term" value="P:nuclear-transcribed mRNA catabolic process, nonsense-mediated decay"/>
    <property type="evidence" value="ECO:0007669"/>
    <property type="project" value="UniProtKB-KW"/>
</dbReference>
<evidence type="ECO:0000256" key="4">
    <source>
        <dbReference type="ARBA" id="ARBA00023242"/>
    </source>
</evidence>
<keyword evidence="8" id="KW-1185">Reference proteome</keyword>
<evidence type="ECO:0000313" key="8">
    <source>
        <dbReference type="Proteomes" id="UP000095192"/>
    </source>
</evidence>
<evidence type="ECO:0000256" key="1">
    <source>
        <dbReference type="ARBA" id="ARBA00004123"/>
    </source>
</evidence>
<dbReference type="PANTHER" id="PTHR13112">
    <property type="entry name" value="UPF3 REGULATOR OF NONSENSE TRANSCRIPTS-LIKE PROTEIN"/>
    <property type="match status" value="1"/>
</dbReference>
<dbReference type="PANTHER" id="PTHR13112:SF0">
    <property type="entry name" value="FI21285P1"/>
    <property type="match status" value="1"/>
</dbReference>
<name>A0A1D3D0K8_9EIME</name>
<dbReference type="EMBL" id="JROU02001269">
    <property type="protein sequence ID" value="OEH76965.1"/>
    <property type="molecule type" value="Genomic_DNA"/>
</dbReference>
<dbReference type="Proteomes" id="UP000095192">
    <property type="component" value="Unassembled WGS sequence"/>
</dbReference>
<sequence length="312" mass="33624">MHWGQRTSAGSLDPQRIASMLLQRRSDDSPNPGASARRDLKTEAPKGTSSASSAKPKLPTQQLWKGRTRIYEAKAELTQQKDFTKQPQRATTPPQAQQQEEPDTSAAVQATAAVYRAKAQTKVAVRHLPPTVSESTLLQSLPPTLSEALLSSSLIQGKPTKYGEVSSPSVWLLNLKTPQDAEAACRFFKGRVYVTADGALYTSLSCMAPYQKARKPSKAPDRRQGTISEDPSYVAFIASLNEGGATLPSGSSPKLPQAAALPPLIVDDDGTVLSLMLLALREKAGTKTFVQKKLFTSAMLQQHIQRGGGART</sequence>
<evidence type="ECO:0000259" key="6">
    <source>
        <dbReference type="Pfam" id="PF03467"/>
    </source>
</evidence>
<dbReference type="VEuPathDB" id="ToxoDB:cyc_04896"/>
<dbReference type="InParanoid" id="A0A1D3D0K8"/>
<gene>
    <name evidence="7" type="ORF">cyc_04896</name>
</gene>
<feature type="domain" description="UPF3" evidence="6">
    <location>
        <begin position="119"/>
        <end position="249"/>
    </location>
</feature>
<dbReference type="GO" id="GO:0003729">
    <property type="term" value="F:mRNA binding"/>
    <property type="evidence" value="ECO:0007669"/>
    <property type="project" value="TreeGrafter"/>
</dbReference>
<feature type="region of interest" description="Disordered" evidence="5">
    <location>
        <begin position="1"/>
        <end position="106"/>
    </location>
</feature>
<dbReference type="InterPro" id="IPR035979">
    <property type="entry name" value="RBD_domain_sf"/>
</dbReference>
<dbReference type="Gene3D" id="3.30.70.330">
    <property type="match status" value="1"/>
</dbReference>
<evidence type="ECO:0000256" key="5">
    <source>
        <dbReference type="SAM" id="MobiDB-lite"/>
    </source>
</evidence>
<comment type="caution">
    <text evidence="7">The sequence shown here is derived from an EMBL/GenBank/DDBJ whole genome shotgun (WGS) entry which is preliminary data.</text>
</comment>
<dbReference type="InterPro" id="IPR039722">
    <property type="entry name" value="Upf3"/>
</dbReference>
<organism evidence="7 8">
    <name type="scientific">Cyclospora cayetanensis</name>
    <dbReference type="NCBI Taxonomy" id="88456"/>
    <lineage>
        <taxon>Eukaryota</taxon>
        <taxon>Sar</taxon>
        <taxon>Alveolata</taxon>
        <taxon>Apicomplexa</taxon>
        <taxon>Conoidasida</taxon>
        <taxon>Coccidia</taxon>
        <taxon>Eucoccidiorida</taxon>
        <taxon>Eimeriorina</taxon>
        <taxon>Eimeriidae</taxon>
        <taxon>Cyclospora</taxon>
    </lineage>
</organism>
<comment type="similarity">
    <text evidence="2">Belongs to the RENT3 family.</text>
</comment>
<dbReference type="InterPro" id="IPR005120">
    <property type="entry name" value="UPF3_dom"/>
</dbReference>
<proteinExistence type="inferred from homology"/>
<dbReference type="GO" id="GO:0045727">
    <property type="term" value="P:positive regulation of translation"/>
    <property type="evidence" value="ECO:0007669"/>
    <property type="project" value="TreeGrafter"/>
</dbReference>
<dbReference type="SUPFAM" id="SSF54928">
    <property type="entry name" value="RNA-binding domain, RBD"/>
    <property type="match status" value="1"/>
</dbReference>
<protein>
    <submittedName>
        <fullName evidence="7">Smg-4 upf3 family protein</fullName>
    </submittedName>
</protein>
<feature type="compositionally biased region" description="Polar residues" evidence="5">
    <location>
        <begin position="1"/>
        <end position="10"/>
    </location>
</feature>
<keyword evidence="4" id="KW-0539">Nucleus</keyword>
<accession>A0A1D3D0K8</accession>
<reference evidence="7 8" key="1">
    <citation type="journal article" date="2016" name="BMC Genomics">
        <title>Comparative genomics reveals Cyclospora cayetanensis possesses coccidia-like metabolism and invasion components but unique surface antigens.</title>
        <authorList>
            <person name="Liu S."/>
            <person name="Wang L."/>
            <person name="Zheng H."/>
            <person name="Xu Z."/>
            <person name="Roellig D.M."/>
            <person name="Li N."/>
            <person name="Frace M.A."/>
            <person name="Tang K."/>
            <person name="Arrowood M.J."/>
            <person name="Moss D.M."/>
            <person name="Zhang L."/>
            <person name="Feng Y."/>
            <person name="Xiao L."/>
        </authorList>
    </citation>
    <scope>NUCLEOTIDE SEQUENCE [LARGE SCALE GENOMIC DNA]</scope>
    <source>
        <strain evidence="7 8">CHN_HEN01</strain>
    </source>
</reference>
<evidence type="ECO:0000256" key="2">
    <source>
        <dbReference type="ARBA" id="ARBA00005991"/>
    </source>
</evidence>
<dbReference type="AlphaFoldDB" id="A0A1D3D0K8"/>
<dbReference type="Pfam" id="PF03467">
    <property type="entry name" value="Smg4_UPF3"/>
    <property type="match status" value="1"/>
</dbReference>
<dbReference type="VEuPathDB" id="ToxoDB:LOC34621353"/>
<evidence type="ECO:0000256" key="3">
    <source>
        <dbReference type="ARBA" id="ARBA00023161"/>
    </source>
</evidence>
<dbReference type="InterPro" id="IPR012677">
    <property type="entry name" value="Nucleotide-bd_a/b_plait_sf"/>
</dbReference>
<dbReference type="GO" id="GO:0005730">
    <property type="term" value="C:nucleolus"/>
    <property type="evidence" value="ECO:0007669"/>
    <property type="project" value="TreeGrafter"/>
</dbReference>
<comment type="subcellular location">
    <subcellularLocation>
        <location evidence="1">Nucleus</location>
    </subcellularLocation>
</comment>
<feature type="compositionally biased region" description="Low complexity" evidence="5">
    <location>
        <begin position="86"/>
        <end position="99"/>
    </location>
</feature>
<evidence type="ECO:0000313" key="7">
    <source>
        <dbReference type="EMBL" id="OEH76965.1"/>
    </source>
</evidence>